<name>A0A4D5XF42_9VIRU</name>
<proteinExistence type="predicted"/>
<dbReference type="InterPro" id="IPR052968">
    <property type="entry name" value="Nucleotide_metab_enz"/>
</dbReference>
<evidence type="ECO:0000313" key="1">
    <source>
        <dbReference type="EMBL" id="QBK89273.1"/>
    </source>
</evidence>
<sequence>MNNKNMELPVLKNGFEKLLPTEINVVGYHKNCNDGFSSRCVVEYYNKINNIETKIEYYPISYGYTPPNVTGKNVLLCDISFKKDVMLSMIEKANTLLIIDHHKSAEKNLADIEDKYKIFDMNHCGAVLTWKYFFPNREVPLLLKYVEDRDIWTKKMANTDAFNSWFVTVEKTYDNYVKYFDDDKLLLEMIERYGKPYQALNKYNIEKLSVYLVPKFMKIRGKFYFVGTLNSNVLKSDLGNYVFNNFPYIDFSTIYSINDRFNYTYFSLRSTNKHVDVCKIAFSLGGGGHRNASGASVSYITNVLPGAVYDGTGRMYRELEKIYQGSIKINEDKYFNIVYLNMGMHKTKLGRYLLQTKYINEKKTHIQTCRAIMEQRDARIYDKHFHIAAIWAYNGVTNKTEYSIVFDYSLSNSDKIFIQKHFSSDLSNGLVYVGSVTKL</sequence>
<dbReference type="SUPFAM" id="SSF64182">
    <property type="entry name" value="DHH phosphoesterases"/>
    <property type="match status" value="1"/>
</dbReference>
<organism evidence="1">
    <name type="scientific">Mimivirus LCMiAC02</name>
    <dbReference type="NCBI Taxonomy" id="2506609"/>
    <lineage>
        <taxon>Viruses</taxon>
        <taxon>Varidnaviria</taxon>
        <taxon>Bamfordvirae</taxon>
        <taxon>Nucleocytoviricota</taxon>
        <taxon>Megaviricetes</taxon>
        <taxon>Imitervirales</taxon>
        <taxon>Mimiviridae</taxon>
        <taxon>Klosneuvirinae</taxon>
    </lineage>
</organism>
<accession>A0A4D5XF42</accession>
<protein>
    <recommendedName>
        <fullName evidence="2">DHH family phosphohydrolase</fullName>
    </recommendedName>
</protein>
<dbReference type="EMBL" id="MK500411">
    <property type="protein sequence ID" value="QBK89273.1"/>
    <property type="molecule type" value="Genomic_DNA"/>
</dbReference>
<gene>
    <name evidence="1" type="ORF">LCMiAC02_03680</name>
</gene>
<reference evidence="1" key="1">
    <citation type="journal article" date="2019" name="MBio">
        <title>Virus Genomes from Deep Sea Sediments Expand the Ocean Megavirome and Support Independent Origins of Viral Gigantism.</title>
        <authorList>
            <person name="Backstrom D."/>
            <person name="Yutin N."/>
            <person name="Jorgensen S.L."/>
            <person name="Dharamshi J."/>
            <person name="Homa F."/>
            <person name="Zaremba-Niedwiedzka K."/>
            <person name="Spang A."/>
            <person name="Wolf Y.I."/>
            <person name="Koonin E.V."/>
            <person name="Ettema T.J."/>
        </authorList>
    </citation>
    <scope>NUCLEOTIDE SEQUENCE</scope>
</reference>
<dbReference type="InterPro" id="IPR038763">
    <property type="entry name" value="DHH_sf"/>
</dbReference>
<dbReference type="Gene3D" id="3.10.310.30">
    <property type="match status" value="1"/>
</dbReference>
<dbReference type="PANTHER" id="PTHR42146:SF1">
    <property type="entry name" value="OLIGORIBONUCLEASE NRNB"/>
    <property type="match status" value="1"/>
</dbReference>
<evidence type="ECO:0008006" key="2">
    <source>
        <dbReference type="Google" id="ProtNLM"/>
    </source>
</evidence>
<dbReference type="PANTHER" id="PTHR42146">
    <property type="entry name" value="3',5'-CYCLIC-NUCLEOTIDE PHOSPHODIESTERASE"/>
    <property type="match status" value="1"/>
</dbReference>